<protein>
    <submittedName>
        <fullName evidence="4">THIO protein</fullName>
    </submittedName>
</protein>
<evidence type="ECO:0000256" key="1">
    <source>
        <dbReference type="ARBA" id="ARBA00023157"/>
    </source>
</evidence>
<sequence>ELLLQRCAALGLHSRHLSLRVLASIPESFLSDKDPWVRRPRAKRKTPSDQQGKSPRVSFCDGDAMLDQELRMARDRLVVVDFASPQCGPCQRLKPEVAQLASELPEVCFLEVDVETNSGIADKYRIHSIPTFLFFKSQELLGRYEGSDPDGLTLEILQHK</sequence>
<dbReference type="PANTHER" id="PTHR46115">
    <property type="entry name" value="THIOREDOXIN-LIKE PROTEIN 1"/>
    <property type="match status" value="1"/>
</dbReference>
<keyword evidence="1" id="KW-1015">Disulfide bond</keyword>
<dbReference type="OrthoDB" id="2121326at2759"/>
<dbReference type="InterPro" id="IPR036249">
    <property type="entry name" value="Thioredoxin-like_sf"/>
</dbReference>
<dbReference type="CDD" id="cd02947">
    <property type="entry name" value="TRX_family"/>
    <property type="match status" value="1"/>
</dbReference>
<accession>A0A812MX14</accession>
<name>A0A812MX14_9DINO</name>
<dbReference type="EMBL" id="CAJNJA010011664">
    <property type="protein sequence ID" value="CAE7276547.1"/>
    <property type="molecule type" value="Genomic_DNA"/>
</dbReference>
<comment type="caution">
    <text evidence="4">The sequence shown here is derived from an EMBL/GenBank/DDBJ whole genome shotgun (WGS) entry which is preliminary data.</text>
</comment>
<feature type="non-terminal residue" evidence="4">
    <location>
        <position position="1"/>
    </location>
</feature>
<keyword evidence="5" id="KW-1185">Reference proteome</keyword>
<reference evidence="4" key="1">
    <citation type="submission" date="2021-02" db="EMBL/GenBank/DDBJ databases">
        <authorList>
            <person name="Dougan E. K."/>
            <person name="Rhodes N."/>
            <person name="Thang M."/>
            <person name="Chan C."/>
        </authorList>
    </citation>
    <scope>NUCLEOTIDE SEQUENCE</scope>
</reference>
<evidence type="ECO:0000313" key="4">
    <source>
        <dbReference type="EMBL" id="CAE7276547.1"/>
    </source>
</evidence>
<dbReference type="SUPFAM" id="SSF52833">
    <property type="entry name" value="Thioredoxin-like"/>
    <property type="match status" value="1"/>
</dbReference>
<evidence type="ECO:0000313" key="5">
    <source>
        <dbReference type="Proteomes" id="UP000601435"/>
    </source>
</evidence>
<dbReference type="Proteomes" id="UP000601435">
    <property type="component" value="Unassembled WGS sequence"/>
</dbReference>
<feature type="region of interest" description="Disordered" evidence="2">
    <location>
        <begin position="38"/>
        <end position="57"/>
    </location>
</feature>
<dbReference type="AlphaFoldDB" id="A0A812MX14"/>
<dbReference type="InterPro" id="IPR013766">
    <property type="entry name" value="Thioredoxin_domain"/>
</dbReference>
<feature type="domain" description="Thioredoxin" evidence="3">
    <location>
        <begin position="40"/>
        <end position="160"/>
    </location>
</feature>
<evidence type="ECO:0000259" key="3">
    <source>
        <dbReference type="PROSITE" id="PS51352"/>
    </source>
</evidence>
<evidence type="ECO:0000256" key="2">
    <source>
        <dbReference type="SAM" id="MobiDB-lite"/>
    </source>
</evidence>
<dbReference type="Gene3D" id="3.40.30.10">
    <property type="entry name" value="Glutaredoxin"/>
    <property type="match status" value="1"/>
</dbReference>
<dbReference type="PROSITE" id="PS51352">
    <property type="entry name" value="THIOREDOXIN_2"/>
    <property type="match status" value="1"/>
</dbReference>
<gene>
    <name evidence="4" type="primary">THIO</name>
    <name evidence="4" type="ORF">SNEC2469_LOCUS6717</name>
</gene>
<organism evidence="4 5">
    <name type="scientific">Symbiodinium necroappetens</name>
    <dbReference type="NCBI Taxonomy" id="1628268"/>
    <lineage>
        <taxon>Eukaryota</taxon>
        <taxon>Sar</taxon>
        <taxon>Alveolata</taxon>
        <taxon>Dinophyceae</taxon>
        <taxon>Suessiales</taxon>
        <taxon>Symbiodiniaceae</taxon>
        <taxon>Symbiodinium</taxon>
    </lineage>
</organism>
<dbReference type="Pfam" id="PF00085">
    <property type="entry name" value="Thioredoxin"/>
    <property type="match status" value="1"/>
</dbReference>
<proteinExistence type="predicted"/>